<accession>A0A0D2YDB8</accession>
<proteinExistence type="predicted"/>
<reference evidence="2" key="1">
    <citation type="journal article" date="2012" name="Mol. Plant Microbe Interact.">
        <title>A highly conserved effector in Fusarium oxysporum is required for full virulence on Arabidopsis.</title>
        <authorList>
            <person name="Thatcher L.F."/>
            <person name="Gardiner D.M."/>
            <person name="Kazan K."/>
            <person name="Manners J."/>
        </authorList>
    </citation>
    <scope>NUCLEOTIDE SEQUENCE [LARGE SCALE GENOMIC DNA]</scope>
    <source>
        <strain evidence="2">Fo5176</strain>
    </source>
</reference>
<name>A0A0D2YDB8_FUSOF</name>
<organism evidence="1 2">
    <name type="scientific">Fusarium oxysporum (strain Fo5176)</name>
    <name type="common">Fusarium vascular wilt</name>
    <dbReference type="NCBI Taxonomy" id="660025"/>
    <lineage>
        <taxon>Eukaryota</taxon>
        <taxon>Fungi</taxon>
        <taxon>Dikarya</taxon>
        <taxon>Ascomycota</taxon>
        <taxon>Pezizomycotina</taxon>
        <taxon>Sordariomycetes</taxon>
        <taxon>Hypocreomycetidae</taxon>
        <taxon>Hypocreales</taxon>
        <taxon>Nectriaceae</taxon>
        <taxon>Fusarium</taxon>
        <taxon>Fusarium oxysporum species complex</taxon>
    </lineage>
</organism>
<dbReference type="EnsemblFungi" id="FOXG_14302T0">
    <property type="protein sequence ID" value="FOXG_14302P0"/>
    <property type="gene ID" value="FOXG_14302"/>
</dbReference>
<dbReference type="Proteomes" id="UP000002489">
    <property type="component" value="Unassembled WGS sequence"/>
</dbReference>
<dbReference type="AlphaFoldDB" id="A0A0D2YDB8"/>
<reference evidence="1" key="2">
    <citation type="submission" date="2025-08" db="UniProtKB">
        <authorList>
            <consortium name="EnsemblFungi"/>
        </authorList>
    </citation>
    <scope>IDENTIFICATION</scope>
    <source>
        <strain evidence="1">4287 / CBS 123668 / FGSC 9935 / NRRL 34936</strain>
    </source>
</reference>
<evidence type="ECO:0000313" key="1">
    <source>
        <dbReference type="EnsemblFungi" id="FOXG_14302P0"/>
    </source>
</evidence>
<evidence type="ECO:0000313" key="2">
    <source>
        <dbReference type="Proteomes" id="UP000002489"/>
    </source>
</evidence>
<sequence>KEENEEENEEGQVIRRPALWAPGDQWPNHRRMGILAVGIDSSYHYQWYDDADSPHAWRPVGGTWQLEPEVVTLSHDKVPLIAIFGLAIDSTLQWKFWDGGNPTGVLDSLGGRWLGPPTVVTKQGSAGPQSAWDLFIVGWDLKLYHVQGSFIWQATPPGHGRGAGAPGGGAFVPRWGSFEPLGGLTE</sequence>
<protein>
    <submittedName>
        <fullName evidence="1">Uncharacterized protein</fullName>
    </submittedName>
</protein>